<evidence type="ECO:0000313" key="1">
    <source>
        <dbReference type="EMBL" id="CRK95469.1"/>
    </source>
</evidence>
<dbReference type="Proteomes" id="UP000183832">
    <property type="component" value="Unassembled WGS sequence"/>
</dbReference>
<gene>
    <name evidence="1" type="ORF">CLUMA_CG008938</name>
</gene>
<dbReference type="OrthoDB" id="199717at2759"/>
<accession>A0A1J1I5A3</accession>
<proteinExistence type="predicted"/>
<protein>
    <submittedName>
        <fullName evidence="1">CLUMA_CG008938, isoform A</fullName>
    </submittedName>
</protein>
<evidence type="ECO:0000313" key="2">
    <source>
        <dbReference type="Proteomes" id="UP000183832"/>
    </source>
</evidence>
<sequence>MKVKVLKVFVRLLNQSYEILLKATSFKQHVKIETEMKENYTYVGLDIDTSSRRLIDESLVNGYDSASEKHDRIGIPYLNFCENVKLQRELQLLVEEKKEDEPEKFNEIANEFIREKSFDIQHELEEITKQKVPIKNRSSLEKCFRSYFQTSRFHRVADKGNRDYVGEKEMDYVRVKLLNVSAQDQERID</sequence>
<reference evidence="1 2" key="1">
    <citation type="submission" date="2015-04" db="EMBL/GenBank/DDBJ databases">
        <authorList>
            <person name="Syromyatnikov M.Y."/>
            <person name="Popov V.N."/>
        </authorList>
    </citation>
    <scope>NUCLEOTIDE SEQUENCE [LARGE SCALE GENOMIC DNA]</scope>
</reference>
<organism evidence="1 2">
    <name type="scientific">Clunio marinus</name>
    <dbReference type="NCBI Taxonomy" id="568069"/>
    <lineage>
        <taxon>Eukaryota</taxon>
        <taxon>Metazoa</taxon>
        <taxon>Ecdysozoa</taxon>
        <taxon>Arthropoda</taxon>
        <taxon>Hexapoda</taxon>
        <taxon>Insecta</taxon>
        <taxon>Pterygota</taxon>
        <taxon>Neoptera</taxon>
        <taxon>Endopterygota</taxon>
        <taxon>Diptera</taxon>
        <taxon>Nematocera</taxon>
        <taxon>Chironomoidea</taxon>
        <taxon>Chironomidae</taxon>
        <taxon>Clunio</taxon>
    </lineage>
</organism>
<keyword evidence="2" id="KW-1185">Reference proteome</keyword>
<dbReference type="EMBL" id="CVRI01000042">
    <property type="protein sequence ID" value="CRK95469.1"/>
    <property type="molecule type" value="Genomic_DNA"/>
</dbReference>
<name>A0A1J1I5A3_9DIPT</name>
<dbReference type="AlphaFoldDB" id="A0A1J1I5A3"/>